<keyword evidence="2" id="KW-1185">Reference proteome</keyword>
<dbReference type="OrthoDB" id="9787428at2"/>
<dbReference type="PANTHER" id="PTHR38588:SF1">
    <property type="entry name" value="BLL0334 PROTEIN"/>
    <property type="match status" value="1"/>
</dbReference>
<dbReference type="InterPro" id="IPR010419">
    <property type="entry name" value="CO_DH_gsu"/>
</dbReference>
<dbReference type="SUPFAM" id="SSF55961">
    <property type="entry name" value="Bet v1-like"/>
    <property type="match status" value="1"/>
</dbReference>
<organism evidence="1 2">
    <name type="scientific">Pigmentiphaga humi</name>
    <dbReference type="NCBI Taxonomy" id="2478468"/>
    <lineage>
        <taxon>Bacteria</taxon>
        <taxon>Pseudomonadati</taxon>
        <taxon>Pseudomonadota</taxon>
        <taxon>Betaproteobacteria</taxon>
        <taxon>Burkholderiales</taxon>
        <taxon>Alcaligenaceae</taxon>
        <taxon>Pigmentiphaga</taxon>
    </lineage>
</organism>
<evidence type="ECO:0000313" key="1">
    <source>
        <dbReference type="EMBL" id="VCU70375.1"/>
    </source>
</evidence>
<dbReference type="PANTHER" id="PTHR38588">
    <property type="entry name" value="BLL0334 PROTEIN"/>
    <property type="match status" value="1"/>
</dbReference>
<dbReference type="Gene3D" id="3.30.530.20">
    <property type="match status" value="1"/>
</dbReference>
<reference evidence="1 2" key="1">
    <citation type="submission" date="2018-10" db="EMBL/GenBank/DDBJ databases">
        <authorList>
            <person name="Criscuolo A."/>
        </authorList>
    </citation>
    <scope>NUCLEOTIDE SEQUENCE [LARGE SCALE GENOMIC DNA]</scope>
    <source>
        <strain evidence="1">DnA1</strain>
    </source>
</reference>
<dbReference type="EMBL" id="UWPJ01000018">
    <property type="protein sequence ID" value="VCU70375.1"/>
    <property type="molecule type" value="Genomic_DNA"/>
</dbReference>
<dbReference type="RefSeq" id="WP_124079884.1">
    <property type="nucleotide sequence ID" value="NZ_UWPJ01000018.1"/>
</dbReference>
<proteinExistence type="predicted"/>
<dbReference type="InterPro" id="IPR023393">
    <property type="entry name" value="START-like_dom_sf"/>
</dbReference>
<protein>
    <submittedName>
        <fullName evidence="1">Carbon monoxide dehydrogenase subunit G (CoxG)</fullName>
    </submittedName>
</protein>
<evidence type="ECO:0000313" key="2">
    <source>
        <dbReference type="Proteomes" id="UP000277294"/>
    </source>
</evidence>
<dbReference type="Pfam" id="PF06240">
    <property type="entry name" value="COXG"/>
    <property type="match status" value="1"/>
</dbReference>
<gene>
    <name evidence="1" type="ORF">PIGHUM_02447</name>
</gene>
<accession>A0A3P4B5D4</accession>
<dbReference type="CDD" id="cd05018">
    <property type="entry name" value="CoxG"/>
    <property type="match status" value="1"/>
</dbReference>
<dbReference type="Proteomes" id="UP000277294">
    <property type="component" value="Unassembled WGS sequence"/>
</dbReference>
<name>A0A3P4B5D4_9BURK</name>
<dbReference type="AlphaFoldDB" id="A0A3P4B5D4"/>
<sequence length="150" mass="15966">MEFKGSHRLNAPRELVWEYLNTPEVLQACVPGCESFSETAPDTYAAVVVAAIGPVKAKFKGNLTIGERRAPEGYQIVGQGDGGIAGFGKMVADVDLAEDGEVTVLTYTAQAQVGGKLAQIGARMIGGVANKMAEEFFKRFSAKVGERVQI</sequence>